<dbReference type="PROSITE" id="PS50109">
    <property type="entry name" value="HIS_KIN"/>
    <property type="match status" value="1"/>
</dbReference>
<comment type="catalytic activity">
    <reaction evidence="1">
        <text>ATP + protein L-histidine = ADP + protein N-phospho-L-histidine.</text>
        <dbReference type="EC" id="2.7.13.3"/>
    </reaction>
</comment>
<proteinExistence type="predicted"/>
<dbReference type="SMART" id="SM00304">
    <property type="entry name" value="HAMP"/>
    <property type="match status" value="1"/>
</dbReference>
<dbReference type="SMART" id="SM00387">
    <property type="entry name" value="HATPase_c"/>
    <property type="match status" value="1"/>
</dbReference>
<keyword evidence="4" id="KW-0812">Transmembrane</keyword>
<dbReference type="Pfam" id="PF02518">
    <property type="entry name" value="HATPase_c"/>
    <property type="match status" value="1"/>
</dbReference>
<keyword evidence="4" id="KW-0472">Membrane</keyword>
<feature type="transmembrane region" description="Helical" evidence="4">
    <location>
        <begin position="287"/>
        <end position="307"/>
    </location>
</feature>
<dbReference type="Proteomes" id="UP001196980">
    <property type="component" value="Unassembled WGS sequence"/>
</dbReference>
<keyword evidence="3" id="KW-0808">Transferase</keyword>
<dbReference type="CDD" id="cd00082">
    <property type="entry name" value="HisKA"/>
    <property type="match status" value="1"/>
</dbReference>
<evidence type="ECO:0000256" key="1">
    <source>
        <dbReference type="ARBA" id="ARBA00000085"/>
    </source>
</evidence>
<dbReference type="CDD" id="cd06225">
    <property type="entry name" value="HAMP"/>
    <property type="match status" value="1"/>
</dbReference>
<evidence type="ECO:0000256" key="2">
    <source>
        <dbReference type="ARBA" id="ARBA00012438"/>
    </source>
</evidence>
<evidence type="ECO:0000256" key="3">
    <source>
        <dbReference type="ARBA" id="ARBA00022777"/>
    </source>
</evidence>
<dbReference type="EMBL" id="JABXWD010000079">
    <property type="protein sequence ID" value="MBV6341180.1"/>
    <property type="molecule type" value="Genomic_DNA"/>
</dbReference>
<comment type="caution">
    <text evidence="7">The sequence shown here is derived from an EMBL/GenBank/DDBJ whole genome shotgun (WGS) entry which is preliminary data.</text>
</comment>
<dbReference type="Pfam" id="PF00672">
    <property type="entry name" value="HAMP"/>
    <property type="match status" value="1"/>
</dbReference>
<dbReference type="InterPro" id="IPR003594">
    <property type="entry name" value="HATPase_dom"/>
</dbReference>
<keyword evidence="8" id="KW-1185">Reference proteome</keyword>
<keyword evidence="3" id="KW-0418">Kinase</keyword>
<feature type="domain" description="HAMP" evidence="6">
    <location>
        <begin position="313"/>
        <end position="365"/>
    </location>
</feature>
<dbReference type="EC" id="2.7.13.3" evidence="2"/>
<evidence type="ECO:0000259" key="6">
    <source>
        <dbReference type="PROSITE" id="PS50885"/>
    </source>
</evidence>
<feature type="domain" description="Histidine kinase" evidence="5">
    <location>
        <begin position="403"/>
        <end position="634"/>
    </location>
</feature>
<dbReference type="InterPro" id="IPR005467">
    <property type="entry name" value="His_kinase_dom"/>
</dbReference>
<evidence type="ECO:0000259" key="5">
    <source>
        <dbReference type="PROSITE" id="PS50109"/>
    </source>
</evidence>
<keyword evidence="4" id="KW-1133">Transmembrane helix</keyword>
<sequence length="638" mass="71228">MFLSIKSKILISHFCVVLFVGIAIGASGIYFVSDHVNVDETKYLRFMANMMRFRILTAIANKTFMLQRILEGREVDFYIERYQEPVLVQYLARFSQEFPVLSYTNVTETVVDEVKLVHGKVSTGDNNMKDSSILKKITTEPVKVIISDVQNNTELGNLALDFILPKYSFFGDKIVGFIKGSVLLSDITDVLSGVEVGETGFFLLLSNERTIIYPDSNHKKIGKLIDNAINHNDLILNPASLTKNLNRTSVLGIDSVVVSIAIEEVNWSLLIVVPYAEFYKEANKIKYITVGILITVLSISGVIFTFITNNITNSIINPLKRFIAFTEMISVGDYSQITDISSKDEIGVLAKSFNNMLIELKKTQLTRDMHLKKLETTNEYLKQSQAQLVRAEKMASLGQLVAGVAHEINTPVGIGITLSSTIVKTTGDIMAAFNNKSLNKTQLEQYINEVGEGSSVILTNLLRAADLIKRFKMVSTDQLTQDRRKFKIKGYLEEILMTLKPKLKGHPHTIEIHCPEDLEMNSYPGALAQIMTNLLLNSLIHAYDPDDKGNITIEVIDKERTIVVEYSDDGKGMSTENLKRVFEPFFTTQRGTGGTGLGLHIVYNIVTQTFGGHIECKSVEGEGTRFIITFPVSALEKA</sequence>
<dbReference type="InterPro" id="IPR003661">
    <property type="entry name" value="HisK_dim/P_dom"/>
</dbReference>
<feature type="transmembrane region" description="Helical" evidence="4">
    <location>
        <begin position="9"/>
        <end position="31"/>
    </location>
</feature>
<dbReference type="CDD" id="cd12912">
    <property type="entry name" value="PDC2_MCP_like"/>
    <property type="match status" value="1"/>
</dbReference>
<dbReference type="PANTHER" id="PTHR43065:SF47">
    <property type="match status" value="1"/>
</dbReference>
<dbReference type="PROSITE" id="PS50885">
    <property type="entry name" value="HAMP"/>
    <property type="match status" value="1"/>
</dbReference>
<organism evidence="7 8">
    <name type="scientific">Candidatus Magnetobacterium casense</name>
    <dbReference type="NCBI Taxonomy" id="1455061"/>
    <lineage>
        <taxon>Bacteria</taxon>
        <taxon>Pseudomonadati</taxon>
        <taxon>Nitrospirota</taxon>
        <taxon>Thermodesulfovibrionia</taxon>
        <taxon>Thermodesulfovibrionales</taxon>
        <taxon>Candidatus Magnetobacteriaceae</taxon>
        <taxon>Candidatus Magnetobacterium</taxon>
    </lineage>
</organism>
<accession>A0ABS6RX25</accession>
<dbReference type="InterPro" id="IPR003660">
    <property type="entry name" value="HAMP_dom"/>
</dbReference>
<dbReference type="RefSeq" id="WP_218251808.1">
    <property type="nucleotide sequence ID" value="NZ_JABXWD010000079.1"/>
</dbReference>
<protein>
    <recommendedName>
        <fullName evidence="2">histidine kinase</fullName>
        <ecNumber evidence="2">2.7.13.3</ecNumber>
    </recommendedName>
</protein>
<evidence type="ECO:0000313" key="7">
    <source>
        <dbReference type="EMBL" id="MBV6341180.1"/>
    </source>
</evidence>
<gene>
    <name evidence="7" type="ORF">HWQ67_06235</name>
</gene>
<reference evidence="7 8" key="1">
    <citation type="journal article" date="2020" name="J Geophys Res Biogeosci">
        <title>Magnetotaxis as an Adaptation to Enable Bacterial Shuttling of Microbial Sulfur and Sulfur Cycling Across Aquatic Oxic#Anoxic Interfaces.</title>
        <authorList>
            <person name="Li J."/>
            <person name="Liu P."/>
            <person name="Wang J."/>
            <person name="Roberts A.P."/>
            <person name="Pan Y."/>
        </authorList>
    </citation>
    <scope>NUCLEOTIDE SEQUENCE [LARGE SCALE GENOMIC DNA]</scope>
    <source>
        <strain evidence="7 8">MYR-1_YQ</strain>
    </source>
</reference>
<evidence type="ECO:0000313" key="8">
    <source>
        <dbReference type="Proteomes" id="UP001196980"/>
    </source>
</evidence>
<evidence type="ECO:0000256" key="4">
    <source>
        <dbReference type="SAM" id="Phobius"/>
    </source>
</evidence>
<dbReference type="PANTHER" id="PTHR43065">
    <property type="entry name" value="SENSOR HISTIDINE KINASE"/>
    <property type="match status" value="1"/>
</dbReference>
<name>A0ABS6RX25_9BACT</name>